<name>A0A2T7NSC0_POMCA</name>
<keyword evidence="5" id="KW-1185">Reference proteome</keyword>
<gene>
    <name evidence="4" type="ORF">C0Q70_14544</name>
</gene>
<comment type="caution">
    <text evidence="4">The sequence shown here is derived from an EMBL/GenBank/DDBJ whole genome shotgun (WGS) entry which is preliminary data.</text>
</comment>
<comment type="subcellular location">
    <subcellularLocation>
        <location evidence="1">Cytoplasm</location>
    </subcellularLocation>
</comment>
<evidence type="ECO:0000259" key="3">
    <source>
        <dbReference type="PROSITE" id="PS50097"/>
    </source>
</evidence>
<dbReference type="InterPro" id="IPR012983">
    <property type="entry name" value="PHR"/>
</dbReference>
<dbReference type="AlphaFoldDB" id="A0A2T7NSC0"/>
<dbReference type="Pfam" id="PF08005">
    <property type="entry name" value="PHR"/>
    <property type="match status" value="1"/>
</dbReference>
<evidence type="ECO:0000313" key="5">
    <source>
        <dbReference type="Proteomes" id="UP000245119"/>
    </source>
</evidence>
<evidence type="ECO:0000313" key="4">
    <source>
        <dbReference type="EMBL" id="PVD24074.1"/>
    </source>
</evidence>
<dbReference type="InterPro" id="IPR011705">
    <property type="entry name" value="BACK"/>
</dbReference>
<dbReference type="Gene3D" id="1.25.40.420">
    <property type="match status" value="1"/>
</dbReference>
<dbReference type="InterPro" id="IPR038648">
    <property type="entry name" value="PHR_sf"/>
</dbReference>
<dbReference type="GO" id="GO:0005829">
    <property type="term" value="C:cytosol"/>
    <property type="evidence" value="ECO:0007669"/>
    <property type="project" value="TreeGrafter"/>
</dbReference>
<dbReference type="Gene3D" id="2.60.120.820">
    <property type="entry name" value="PHR domain"/>
    <property type="match status" value="1"/>
</dbReference>
<dbReference type="STRING" id="400727.A0A2T7NSC0"/>
<dbReference type="SUPFAM" id="SSF54695">
    <property type="entry name" value="POZ domain"/>
    <property type="match status" value="1"/>
</dbReference>
<dbReference type="Proteomes" id="UP000245119">
    <property type="component" value="Linkage Group LG9"/>
</dbReference>
<dbReference type="PANTHER" id="PTHR45774:SF4">
    <property type="entry name" value="AXUNDEAD, ISOFORM F"/>
    <property type="match status" value="1"/>
</dbReference>
<dbReference type="PROSITE" id="PS50097">
    <property type="entry name" value="BTB"/>
    <property type="match status" value="1"/>
</dbReference>
<dbReference type="EMBL" id="PZQS01000009">
    <property type="protein sequence ID" value="PVD24074.1"/>
    <property type="molecule type" value="Genomic_DNA"/>
</dbReference>
<accession>A0A2T7NSC0</accession>
<proteinExistence type="predicted"/>
<sequence>MSVTSSGRRRCLFDEHKSSQHELHFTEVNQIPEAGLTIIVGRDEWCGRCYWRRPAVSPRVVPPGGRSSRKSKIKIEEELIYNKGKSTYQTVSFGLCGQCDVTFLVGRSPAAVGAHKYQLIARSPVFFRMFCGPMATTGPVHITDVEEDIFRIFLEFLYVDKVSLTSDNVTSLHYLGRKYDVEPLVQQCLEFLHARLTADTACTILEQAHCFDEHELYKTSFEFVAVNAELCLASPSLHDLCRECLERLLGLDDLEVNEGTAFAAALSWAEAALELKQEEISAKNVRCELGGALYLIRFPSMTFETLQERVLPTCVLSAEEEKAVVEYKRRQRASAAPFASLGRRRRLHRFKKVSRVRCNSRPDDAQWTAAITFTCDQDLLLHGTRLFACTRSSQVADVHVSLLHQRDQLELYNSMPVYPHEFTLSLELDGVQSVDIDLPHPWELLAHEEYTLVVQAVMSTCYAGSEGMAVVTQDDVIFRFRDAQIKMNNTTVSDGQIACLLYSVR</sequence>
<dbReference type="InterPro" id="IPR000210">
    <property type="entry name" value="BTB/POZ_dom"/>
</dbReference>
<evidence type="ECO:0000256" key="1">
    <source>
        <dbReference type="ARBA" id="ARBA00004496"/>
    </source>
</evidence>
<dbReference type="Pfam" id="PF00651">
    <property type="entry name" value="BTB"/>
    <property type="match status" value="1"/>
</dbReference>
<organism evidence="4 5">
    <name type="scientific">Pomacea canaliculata</name>
    <name type="common">Golden apple snail</name>
    <dbReference type="NCBI Taxonomy" id="400727"/>
    <lineage>
        <taxon>Eukaryota</taxon>
        <taxon>Metazoa</taxon>
        <taxon>Spiralia</taxon>
        <taxon>Lophotrochozoa</taxon>
        <taxon>Mollusca</taxon>
        <taxon>Gastropoda</taxon>
        <taxon>Caenogastropoda</taxon>
        <taxon>Architaenioglossa</taxon>
        <taxon>Ampullarioidea</taxon>
        <taxon>Ampullariidae</taxon>
        <taxon>Pomacea</taxon>
    </lineage>
</organism>
<feature type="domain" description="BTB" evidence="3">
    <location>
        <begin position="99"/>
        <end position="166"/>
    </location>
</feature>
<dbReference type="GO" id="GO:0022008">
    <property type="term" value="P:neurogenesis"/>
    <property type="evidence" value="ECO:0007669"/>
    <property type="project" value="TreeGrafter"/>
</dbReference>
<keyword evidence="2" id="KW-0963">Cytoplasm</keyword>
<dbReference type="Gene3D" id="3.30.710.10">
    <property type="entry name" value="Potassium Channel Kv1.1, Chain A"/>
    <property type="match status" value="1"/>
</dbReference>
<protein>
    <recommendedName>
        <fullName evidence="3">BTB domain-containing protein</fullName>
    </recommendedName>
</protein>
<evidence type="ECO:0000256" key="2">
    <source>
        <dbReference type="ARBA" id="ARBA00022490"/>
    </source>
</evidence>
<dbReference type="OrthoDB" id="6151810at2759"/>
<dbReference type="PANTHER" id="PTHR45774">
    <property type="entry name" value="BTB/POZ DOMAIN-CONTAINING"/>
    <property type="match status" value="1"/>
</dbReference>
<dbReference type="SMART" id="SM00225">
    <property type="entry name" value="BTB"/>
    <property type="match status" value="1"/>
</dbReference>
<dbReference type="InterPro" id="IPR011333">
    <property type="entry name" value="SKP1/BTB/POZ_sf"/>
</dbReference>
<dbReference type="Pfam" id="PF07707">
    <property type="entry name" value="BACK"/>
    <property type="match status" value="1"/>
</dbReference>
<reference evidence="4 5" key="1">
    <citation type="submission" date="2018-04" db="EMBL/GenBank/DDBJ databases">
        <title>The genome of golden apple snail Pomacea canaliculata provides insight into stress tolerance and invasive adaptation.</title>
        <authorList>
            <person name="Liu C."/>
            <person name="Liu B."/>
            <person name="Ren Y."/>
            <person name="Zhang Y."/>
            <person name="Wang H."/>
            <person name="Li S."/>
            <person name="Jiang F."/>
            <person name="Yin L."/>
            <person name="Zhang G."/>
            <person name="Qian W."/>
            <person name="Fan W."/>
        </authorList>
    </citation>
    <scope>NUCLEOTIDE SEQUENCE [LARGE SCALE GENOMIC DNA]</scope>
    <source>
        <strain evidence="4">SZHN2017</strain>
        <tissue evidence="4">Muscle</tissue>
    </source>
</reference>
<dbReference type="SMART" id="SM00875">
    <property type="entry name" value="BACK"/>
    <property type="match status" value="1"/>
</dbReference>